<organism evidence="1">
    <name type="scientific">marine sediment metagenome</name>
    <dbReference type="NCBI Taxonomy" id="412755"/>
    <lineage>
        <taxon>unclassified sequences</taxon>
        <taxon>metagenomes</taxon>
        <taxon>ecological metagenomes</taxon>
    </lineage>
</organism>
<gene>
    <name evidence="1" type="ORF">S06H3_11379</name>
</gene>
<protein>
    <submittedName>
        <fullName evidence="1">Uncharacterized protein</fullName>
    </submittedName>
</protein>
<name>X1MLL5_9ZZZZ</name>
<reference evidence="1" key="1">
    <citation type="journal article" date="2014" name="Front. Microbiol.">
        <title>High frequency of phylogenetically diverse reductive dehalogenase-homologous genes in deep subseafloor sedimentary metagenomes.</title>
        <authorList>
            <person name="Kawai M."/>
            <person name="Futagami T."/>
            <person name="Toyoda A."/>
            <person name="Takaki Y."/>
            <person name="Nishi S."/>
            <person name="Hori S."/>
            <person name="Arai W."/>
            <person name="Tsubouchi T."/>
            <person name="Morono Y."/>
            <person name="Uchiyama I."/>
            <person name="Ito T."/>
            <person name="Fujiyama A."/>
            <person name="Inagaki F."/>
            <person name="Takami H."/>
        </authorList>
    </citation>
    <scope>NUCLEOTIDE SEQUENCE</scope>
    <source>
        <strain evidence="1">Expedition CK06-06</strain>
    </source>
</reference>
<dbReference type="EMBL" id="BARV01005496">
    <property type="protein sequence ID" value="GAI15585.1"/>
    <property type="molecule type" value="Genomic_DNA"/>
</dbReference>
<evidence type="ECO:0000313" key="1">
    <source>
        <dbReference type="EMBL" id="GAI15585.1"/>
    </source>
</evidence>
<comment type="caution">
    <text evidence="1">The sequence shown here is derived from an EMBL/GenBank/DDBJ whole genome shotgun (WGS) entry which is preliminary data.</text>
</comment>
<feature type="non-terminal residue" evidence="1">
    <location>
        <position position="1"/>
    </location>
</feature>
<accession>X1MLL5</accession>
<dbReference type="AlphaFoldDB" id="X1MLL5"/>
<proteinExistence type="predicted"/>
<sequence>DDIYYDKTIGGLSPLTGRSIIDDTIGADQISPVIITMGYTGNDLKVFACWRDERNADADLYCVEIGSGGETNVFVGDNDTYSDQSEPAIGIDIDDYPYLVWTNERTDIYYAGSTFVEPVALTSKNVSISSAATVGIVWNAINSIDDVSAEVPQGKKTFTEQRQITVRGPM</sequence>